<dbReference type="Proteomes" id="UP000010556">
    <property type="component" value="Unassembled WGS sequence"/>
</dbReference>
<dbReference type="AlphaFoldDB" id="L5M607"/>
<keyword evidence="6" id="KW-1185">Reference proteome</keyword>
<evidence type="ECO:0000256" key="1">
    <source>
        <dbReference type="ARBA" id="ARBA00011076"/>
    </source>
</evidence>
<dbReference type="InterPro" id="IPR015868">
    <property type="entry name" value="Glutaminase"/>
</dbReference>
<accession>L5M607</accession>
<reference evidence="6" key="1">
    <citation type="journal article" date="2013" name="Science">
        <title>Comparative analysis of bat genomes provides insight into the evolution of flight and immunity.</title>
        <authorList>
            <person name="Zhang G."/>
            <person name="Cowled C."/>
            <person name="Shi Z."/>
            <person name="Huang Z."/>
            <person name="Bishop-Lilly K.A."/>
            <person name="Fang X."/>
            <person name="Wynne J.W."/>
            <person name="Xiong Z."/>
            <person name="Baker M.L."/>
            <person name="Zhao W."/>
            <person name="Tachedjian M."/>
            <person name="Zhu Y."/>
            <person name="Zhou P."/>
            <person name="Jiang X."/>
            <person name="Ng J."/>
            <person name="Yang L."/>
            <person name="Wu L."/>
            <person name="Xiao J."/>
            <person name="Feng Y."/>
            <person name="Chen Y."/>
            <person name="Sun X."/>
            <person name="Zhang Y."/>
            <person name="Marsh G.A."/>
            <person name="Crameri G."/>
            <person name="Broder C.C."/>
            <person name="Frey K.G."/>
            <person name="Wang L.F."/>
            <person name="Wang J."/>
        </authorList>
    </citation>
    <scope>NUCLEOTIDE SEQUENCE [LARGE SCALE GENOMIC DNA]</scope>
</reference>
<dbReference type="EMBL" id="KB103926">
    <property type="protein sequence ID" value="ELK33715.1"/>
    <property type="molecule type" value="Genomic_DNA"/>
</dbReference>
<evidence type="ECO:0000313" key="5">
    <source>
        <dbReference type="EMBL" id="ELK33715.1"/>
    </source>
</evidence>
<comment type="catalytic activity">
    <reaction evidence="4">
        <text>L-glutamine + H2O = L-glutamate + NH4(+)</text>
        <dbReference type="Rhea" id="RHEA:15889"/>
        <dbReference type="ChEBI" id="CHEBI:15377"/>
        <dbReference type="ChEBI" id="CHEBI:28938"/>
        <dbReference type="ChEBI" id="CHEBI:29985"/>
        <dbReference type="ChEBI" id="CHEBI:58359"/>
        <dbReference type="EC" id="3.5.1.2"/>
    </reaction>
</comment>
<keyword evidence="3" id="KW-0378">Hydrolase</keyword>
<evidence type="ECO:0000256" key="2">
    <source>
        <dbReference type="ARBA" id="ARBA00012918"/>
    </source>
</evidence>
<comment type="similarity">
    <text evidence="1">Belongs to the glutaminase family.</text>
</comment>
<dbReference type="PANTHER" id="PTHR12544">
    <property type="entry name" value="GLUTAMINASE"/>
    <property type="match status" value="1"/>
</dbReference>
<dbReference type="Pfam" id="PF04960">
    <property type="entry name" value="Glutaminase"/>
    <property type="match status" value="1"/>
</dbReference>
<protein>
    <recommendedName>
        <fullName evidence="2">glutaminase</fullName>
        <ecNumber evidence="2">3.5.1.2</ecNumber>
    </recommendedName>
</protein>
<dbReference type="PANTHER" id="PTHR12544:SF33">
    <property type="entry name" value="GLUTAMINASE LIVER ISOFORM, MITOCHONDRIAL"/>
    <property type="match status" value="1"/>
</dbReference>
<gene>
    <name evidence="5" type="ORF">MDA_GLEAN10009184</name>
</gene>
<dbReference type="GO" id="GO:0006543">
    <property type="term" value="P:L-glutamine catabolic process"/>
    <property type="evidence" value="ECO:0007669"/>
    <property type="project" value="TreeGrafter"/>
</dbReference>
<evidence type="ECO:0000256" key="3">
    <source>
        <dbReference type="ARBA" id="ARBA00022801"/>
    </source>
</evidence>
<proteinExistence type="inferred from homology"/>
<dbReference type="SUPFAM" id="SSF56601">
    <property type="entry name" value="beta-lactamase/transpeptidase-like"/>
    <property type="match status" value="1"/>
</dbReference>
<dbReference type="EC" id="3.5.1.2" evidence="2"/>
<dbReference type="GO" id="GO:0004359">
    <property type="term" value="F:glutaminase activity"/>
    <property type="evidence" value="ECO:0007669"/>
    <property type="project" value="UniProtKB-EC"/>
</dbReference>
<sequence length="171" mass="18937">MIAALDLYFQLCSVEVSYETGSVMAATLASGWIWPITGESMLSAEAVCNILSLLHSCGIYDFSGQFSFCMGLPAKSAVSRAILLMVCNVMGMMCLSPPLDKLGNSHRGISFCQKLMSLFNFHNYDNLRHCARKLDPRRKLLQEYQDSYTPSENQAEVAADALSKENLESML</sequence>
<evidence type="ECO:0000313" key="6">
    <source>
        <dbReference type="Proteomes" id="UP000010556"/>
    </source>
</evidence>
<evidence type="ECO:0000256" key="4">
    <source>
        <dbReference type="ARBA" id="ARBA00049534"/>
    </source>
</evidence>
<dbReference type="Gene3D" id="3.40.710.10">
    <property type="entry name" value="DD-peptidase/beta-lactamase superfamily"/>
    <property type="match status" value="1"/>
</dbReference>
<dbReference type="GO" id="GO:0006537">
    <property type="term" value="P:glutamate biosynthetic process"/>
    <property type="evidence" value="ECO:0007669"/>
    <property type="project" value="TreeGrafter"/>
</dbReference>
<dbReference type="InterPro" id="IPR012338">
    <property type="entry name" value="Beta-lactam/transpept-like"/>
</dbReference>
<name>L5M607_MYODS</name>
<organism evidence="5 6">
    <name type="scientific">Myotis davidii</name>
    <name type="common">David's myotis</name>
    <dbReference type="NCBI Taxonomy" id="225400"/>
    <lineage>
        <taxon>Eukaryota</taxon>
        <taxon>Metazoa</taxon>
        <taxon>Chordata</taxon>
        <taxon>Craniata</taxon>
        <taxon>Vertebrata</taxon>
        <taxon>Euteleostomi</taxon>
        <taxon>Mammalia</taxon>
        <taxon>Eutheria</taxon>
        <taxon>Laurasiatheria</taxon>
        <taxon>Chiroptera</taxon>
        <taxon>Yangochiroptera</taxon>
        <taxon>Vespertilionidae</taxon>
        <taxon>Myotis</taxon>
    </lineage>
</organism>